<keyword evidence="2" id="KW-1185">Reference proteome</keyword>
<reference evidence="1 2" key="1">
    <citation type="submission" date="2020-10" db="EMBL/GenBank/DDBJ databases">
        <title>Bacillus sp. HD4P25, an endophyte from a halophyte.</title>
        <authorList>
            <person name="Sun J.-Q."/>
        </authorList>
    </citation>
    <scope>NUCLEOTIDE SEQUENCE [LARGE SCALE GENOMIC DNA]</scope>
    <source>
        <strain evidence="1 2">YIM 93174</strain>
    </source>
</reference>
<accession>A0ABR9QI04</accession>
<evidence type="ECO:0000313" key="1">
    <source>
        <dbReference type="EMBL" id="MBE4908109.1"/>
    </source>
</evidence>
<dbReference type="Pfam" id="PF13797">
    <property type="entry name" value="Post_transc_reg"/>
    <property type="match status" value="1"/>
</dbReference>
<sequence>MSINKHPFDQYRTQVEPALISKLEEFQLFGYDKVTEEELWGFLTKKRWKKATEERKLHEIVNDILSLNISDYITYATIEAFKSTDNVFSEEGKESYKALFGK</sequence>
<protein>
    <submittedName>
        <fullName evidence="1">Post-transcriptional regulator</fullName>
    </submittedName>
</protein>
<name>A0ABR9QI04_9BACI</name>
<evidence type="ECO:0000313" key="2">
    <source>
        <dbReference type="Proteomes" id="UP001516662"/>
    </source>
</evidence>
<dbReference type="RefSeq" id="WP_193535567.1">
    <property type="nucleotide sequence ID" value="NZ_JADCLJ010000019.1"/>
</dbReference>
<organism evidence="1 2">
    <name type="scientific">Litchfieldia luteola</name>
    <dbReference type="NCBI Taxonomy" id="682179"/>
    <lineage>
        <taxon>Bacteria</taxon>
        <taxon>Bacillati</taxon>
        <taxon>Bacillota</taxon>
        <taxon>Bacilli</taxon>
        <taxon>Bacillales</taxon>
        <taxon>Bacillaceae</taxon>
        <taxon>Litchfieldia</taxon>
    </lineage>
</organism>
<dbReference type="Proteomes" id="UP001516662">
    <property type="component" value="Unassembled WGS sequence"/>
</dbReference>
<dbReference type="InterPro" id="IPR025716">
    <property type="entry name" value="Post-transcriptional_regulator"/>
</dbReference>
<gene>
    <name evidence="1" type="ORF">IMZ08_08590</name>
</gene>
<comment type="caution">
    <text evidence="1">The sequence shown here is derived from an EMBL/GenBank/DDBJ whole genome shotgun (WGS) entry which is preliminary data.</text>
</comment>
<proteinExistence type="predicted"/>
<dbReference type="EMBL" id="JADCLJ010000019">
    <property type="protein sequence ID" value="MBE4908109.1"/>
    <property type="molecule type" value="Genomic_DNA"/>
</dbReference>